<evidence type="ECO:0000313" key="12">
    <source>
        <dbReference type="Proteomes" id="UP001346869"/>
    </source>
</evidence>
<dbReference type="GO" id="GO:1990904">
    <property type="term" value="C:ribonucleoprotein complex"/>
    <property type="evidence" value="ECO:0007669"/>
    <property type="project" value="UniProtKB-UniRule"/>
</dbReference>
<reference evidence="11 12" key="2">
    <citation type="journal article" date="2023" name="Mol. Biol. Evol.">
        <title>Genomics of Secondarily Temperate Adaptation in the Only Non-Antarctic Icefish.</title>
        <authorList>
            <person name="Rivera-Colon A.G."/>
            <person name="Rayamajhi N."/>
            <person name="Minhas B.F."/>
            <person name="Madrigal G."/>
            <person name="Bilyk K.T."/>
            <person name="Yoon V."/>
            <person name="Hune M."/>
            <person name="Gregory S."/>
            <person name="Cheng C.H.C."/>
            <person name="Catchen J.M."/>
        </authorList>
    </citation>
    <scope>NUCLEOTIDE SEQUENCE [LARGE SCALE GENOMIC DNA]</scope>
    <source>
        <strain evidence="11">JMC-PN-2008</strain>
    </source>
</reference>
<dbReference type="PANTHER" id="PTHR22792:SF62">
    <property type="entry name" value="LA-RELATED PROTEIN 7"/>
    <property type="match status" value="1"/>
</dbReference>
<dbReference type="InterPro" id="IPR034910">
    <property type="entry name" value="LARP7_RRM2"/>
</dbReference>
<feature type="compositionally biased region" description="Basic residues" evidence="8">
    <location>
        <begin position="319"/>
        <end position="330"/>
    </location>
</feature>
<evidence type="ECO:0000256" key="1">
    <source>
        <dbReference type="ARBA" id="ARBA00004123"/>
    </source>
</evidence>
<feature type="domain" description="HTH La-type RNA-binding" evidence="9">
    <location>
        <begin position="28"/>
        <end position="120"/>
    </location>
</feature>
<dbReference type="InterPro" id="IPR002344">
    <property type="entry name" value="Lupus_La"/>
</dbReference>
<keyword evidence="4" id="KW-0805">Transcription regulation</keyword>
<dbReference type="Pfam" id="PF05383">
    <property type="entry name" value="La"/>
    <property type="match status" value="1"/>
</dbReference>
<dbReference type="EMBL" id="JAUZQC010000025">
    <property type="protein sequence ID" value="KAK5848468.1"/>
    <property type="molecule type" value="Genomic_DNA"/>
</dbReference>
<dbReference type="AlphaFoldDB" id="A0AAN8AAW8"/>
<dbReference type="PANTHER" id="PTHR22792">
    <property type="entry name" value="LUPUS LA PROTEIN-RELATED"/>
    <property type="match status" value="1"/>
</dbReference>
<evidence type="ECO:0000256" key="4">
    <source>
        <dbReference type="ARBA" id="ARBA00023015"/>
    </source>
</evidence>
<dbReference type="Gene3D" id="3.30.70.330">
    <property type="match status" value="1"/>
</dbReference>
<dbReference type="InterPro" id="IPR035979">
    <property type="entry name" value="RBD_domain_sf"/>
</dbReference>
<dbReference type="GO" id="GO:0006396">
    <property type="term" value="P:RNA processing"/>
    <property type="evidence" value="ECO:0007669"/>
    <property type="project" value="InterPro"/>
</dbReference>
<dbReference type="Gene3D" id="1.10.10.10">
    <property type="entry name" value="Winged helix-like DNA-binding domain superfamily/Winged helix DNA-binding domain"/>
    <property type="match status" value="1"/>
</dbReference>
<evidence type="ECO:0000259" key="9">
    <source>
        <dbReference type="PROSITE" id="PS50961"/>
    </source>
</evidence>
<dbReference type="PROSITE" id="PS51939">
    <property type="entry name" value="XRRM"/>
    <property type="match status" value="1"/>
</dbReference>
<evidence type="ECO:0000313" key="11">
    <source>
        <dbReference type="EMBL" id="KAK5848468.1"/>
    </source>
</evidence>
<organism evidence="11 12">
    <name type="scientific">Eleginops maclovinus</name>
    <name type="common">Patagonian blennie</name>
    <name type="synonym">Eleginus maclovinus</name>
    <dbReference type="NCBI Taxonomy" id="56733"/>
    <lineage>
        <taxon>Eukaryota</taxon>
        <taxon>Metazoa</taxon>
        <taxon>Chordata</taxon>
        <taxon>Craniata</taxon>
        <taxon>Vertebrata</taxon>
        <taxon>Euteleostomi</taxon>
        <taxon>Actinopterygii</taxon>
        <taxon>Neopterygii</taxon>
        <taxon>Teleostei</taxon>
        <taxon>Neoteleostei</taxon>
        <taxon>Acanthomorphata</taxon>
        <taxon>Eupercaria</taxon>
        <taxon>Perciformes</taxon>
        <taxon>Notothenioidei</taxon>
        <taxon>Eleginopidae</taxon>
        <taxon>Eleginops</taxon>
    </lineage>
</organism>
<accession>A0AAN8AAW8</accession>
<keyword evidence="5" id="KW-0804">Transcription</keyword>
<evidence type="ECO:0000256" key="5">
    <source>
        <dbReference type="ARBA" id="ARBA00023163"/>
    </source>
</evidence>
<dbReference type="InterPro" id="IPR036388">
    <property type="entry name" value="WH-like_DNA-bd_sf"/>
</dbReference>
<gene>
    <name evidence="11" type="ORF">PBY51_006079</name>
</gene>
<keyword evidence="12" id="KW-1185">Reference proteome</keyword>
<dbReference type="PROSITE" id="PS50961">
    <property type="entry name" value="HTH_LA"/>
    <property type="match status" value="1"/>
</dbReference>
<feature type="region of interest" description="Disordered" evidence="8">
    <location>
        <begin position="1"/>
        <end position="28"/>
    </location>
</feature>
<comment type="subcellular location">
    <subcellularLocation>
        <location evidence="1">Nucleus</location>
    </subcellularLocation>
</comment>
<dbReference type="GO" id="GO:0003723">
    <property type="term" value="F:RNA binding"/>
    <property type="evidence" value="ECO:0007669"/>
    <property type="project" value="UniProtKB-UniRule"/>
</dbReference>
<protein>
    <recommendedName>
        <fullName evidence="13">La-related protein 7</fullName>
    </recommendedName>
</protein>
<evidence type="ECO:0000256" key="2">
    <source>
        <dbReference type="ARBA" id="ARBA00008680"/>
    </source>
</evidence>
<dbReference type="FunFam" id="1.10.10.10:FF:000158">
    <property type="entry name" value="La ribonucleoprotein domain family member 7"/>
    <property type="match status" value="1"/>
</dbReference>
<evidence type="ECO:0000256" key="6">
    <source>
        <dbReference type="ARBA" id="ARBA00023242"/>
    </source>
</evidence>
<reference evidence="11 12" key="1">
    <citation type="journal article" date="2023" name="Genes (Basel)">
        <title>Chromosome-Level Genome Assembly and Circadian Gene Repertoire of the Patagonia Blennie Eleginops maclovinus-The Closest Ancestral Proxy of Antarctic Cryonotothenioids.</title>
        <authorList>
            <person name="Cheng C.C."/>
            <person name="Rivera-Colon A.G."/>
            <person name="Minhas B.F."/>
            <person name="Wilson L."/>
            <person name="Rayamajhi N."/>
            <person name="Vargas-Chacoff L."/>
            <person name="Catchen J.M."/>
        </authorList>
    </citation>
    <scope>NUCLEOTIDE SEQUENCE [LARGE SCALE GENOMIC DNA]</scope>
    <source>
        <strain evidence="11">JMC-PN-2008</strain>
    </source>
</reference>
<comment type="caution">
    <text evidence="11">The sequence shown here is derived from an EMBL/GenBank/DDBJ whole genome shotgun (WGS) entry which is preliminary data.</text>
</comment>
<evidence type="ECO:0000256" key="3">
    <source>
        <dbReference type="ARBA" id="ARBA00022884"/>
    </source>
</evidence>
<dbReference type="Proteomes" id="UP001346869">
    <property type="component" value="Unassembled WGS sequence"/>
</dbReference>
<evidence type="ECO:0000256" key="7">
    <source>
        <dbReference type="PROSITE-ProRule" id="PRU00332"/>
    </source>
</evidence>
<dbReference type="InterPro" id="IPR036390">
    <property type="entry name" value="WH_DNA-bd_sf"/>
</dbReference>
<keyword evidence="6" id="KW-0539">Nucleus</keyword>
<dbReference type="Pfam" id="PF08777">
    <property type="entry name" value="RRM_3"/>
    <property type="match status" value="1"/>
</dbReference>
<dbReference type="PRINTS" id="PR00302">
    <property type="entry name" value="LUPUSLA"/>
</dbReference>
<evidence type="ECO:0000259" key="10">
    <source>
        <dbReference type="PROSITE" id="PS51939"/>
    </source>
</evidence>
<sequence length="544" mass="61959">MIDTERGAGDAGTAEPSSKSKELEKKKRSRVKQLMGDVKKQVEFWFGDVNLHKDRFLKKLIDESDDGYVDISILVSFNRMKRLTTDTKLIARAVKNSSVVEVNLEGNKVRRQYPIGDVPSNVDSRTVYVELLPKDVTHGWIERVFTKCGNVVYSAIEVLNNPPEDAPRKPGMFPKTKKGKPLPLPADNPPSGEEEEKKKRKKKKKKDGATVQTAAEESKERDMEAESSEHKRKRSATGDFKSEDARTLKTPDKLSEKKRRRSQTAEGPESEIPSKMRKTSKCEAGEKEKNLSKTDPPTKSETERGVEEGKENRDDSAVKAKRKRNKKHKEKLKIEEEVIPLRVLSKKAWLELKDEYLTLQKQSMKSLKKCINQIHHPGPKGVMETDHNPKDERIEKSEIESVKSEKVSNIGPQYTSGVIVKITDSKPLPARKFIKDALSKVAPVAYIDTLDGDSEGHIRFHTPEDAKAVSDVRAELQKEHSWAIEILSGDHEQRYWQKILVDRQVKLNRPREKKRGTEKLISKAEKIILARAKEATKHIRFQED</sequence>
<name>A0AAN8AAW8_ELEMC</name>
<proteinExistence type="inferred from homology"/>
<dbReference type="SUPFAM" id="SSF46785">
    <property type="entry name" value="Winged helix' DNA-binding domain"/>
    <property type="match status" value="1"/>
</dbReference>
<dbReference type="InterPro" id="IPR014886">
    <property type="entry name" value="La_xRRM"/>
</dbReference>
<feature type="compositionally biased region" description="Basic and acidic residues" evidence="8">
    <location>
        <begin position="240"/>
        <end position="255"/>
    </location>
</feature>
<dbReference type="InterPro" id="IPR006630">
    <property type="entry name" value="La_HTH"/>
</dbReference>
<evidence type="ECO:0008006" key="13">
    <source>
        <dbReference type="Google" id="ProtNLM"/>
    </source>
</evidence>
<dbReference type="GO" id="GO:0005634">
    <property type="term" value="C:nucleus"/>
    <property type="evidence" value="ECO:0007669"/>
    <property type="project" value="UniProtKB-SubCell"/>
</dbReference>
<comment type="similarity">
    <text evidence="2">Belongs to the LARP7 family.</text>
</comment>
<feature type="compositionally biased region" description="Basic and acidic residues" evidence="8">
    <location>
        <begin position="280"/>
        <end position="318"/>
    </location>
</feature>
<dbReference type="CDD" id="cd12542">
    <property type="entry name" value="RRM2_LARP7"/>
    <property type="match status" value="1"/>
</dbReference>
<dbReference type="InterPro" id="IPR012677">
    <property type="entry name" value="Nucleotide-bd_a/b_plait_sf"/>
</dbReference>
<dbReference type="SUPFAM" id="SSF54928">
    <property type="entry name" value="RNA-binding domain, RBD"/>
    <property type="match status" value="2"/>
</dbReference>
<evidence type="ECO:0000256" key="8">
    <source>
        <dbReference type="SAM" id="MobiDB-lite"/>
    </source>
</evidence>
<feature type="domain" description="XRRM" evidence="10">
    <location>
        <begin position="413"/>
        <end position="526"/>
    </location>
</feature>
<dbReference type="InterPro" id="IPR045180">
    <property type="entry name" value="La_dom_prot"/>
</dbReference>
<keyword evidence="3 7" id="KW-0694">RNA-binding</keyword>
<feature type="region of interest" description="Disordered" evidence="8">
    <location>
        <begin position="160"/>
        <end position="330"/>
    </location>
</feature>
<dbReference type="SMART" id="SM00715">
    <property type="entry name" value="LA"/>
    <property type="match status" value="1"/>
</dbReference>
<feature type="compositionally biased region" description="Basic and acidic residues" evidence="8">
    <location>
        <begin position="216"/>
        <end position="229"/>
    </location>
</feature>